<dbReference type="EMBL" id="CP022743">
    <property type="protein sequence ID" value="ASU36757.1"/>
    <property type="molecule type" value="Genomic_DNA"/>
</dbReference>
<protein>
    <submittedName>
        <fullName evidence="1">Uncharacterized protein</fullName>
    </submittedName>
</protein>
<sequence>MFVLTQLVVALPYAHGPPIVSEVNAYPKVDEIVVDKFLIKTVNTISNQPYL</sequence>
<name>A0A223P3R6_9SPHI</name>
<evidence type="ECO:0000313" key="1">
    <source>
        <dbReference type="EMBL" id="ASU36757.1"/>
    </source>
</evidence>
<reference evidence="1 2" key="1">
    <citation type="submission" date="2017-08" db="EMBL/GenBank/DDBJ databases">
        <title>Complete genome sequence of Mucilaginibacter sp. strain BJC16-A31.</title>
        <authorList>
            <consortium name="Henan University of Science and Technology"/>
            <person name="You X."/>
        </authorList>
    </citation>
    <scope>NUCLEOTIDE SEQUENCE [LARGE SCALE GENOMIC DNA]</scope>
    <source>
        <strain evidence="1 2">BJC16-A31</strain>
    </source>
</reference>
<proteinExistence type="predicted"/>
<organism evidence="1 2">
    <name type="scientific">Mucilaginibacter xinganensis</name>
    <dbReference type="NCBI Taxonomy" id="1234841"/>
    <lineage>
        <taxon>Bacteria</taxon>
        <taxon>Pseudomonadati</taxon>
        <taxon>Bacteroidota</taxon>
        <taxon>Sphingobacteriia</taxon>
        <taxon>Sphingobacteriales</taxon>
        <taxon>Sphingobacteriaceae</taxon>
        <taxon>Mucilaginibacter</taxon>
    </lineage>
</organism>
<dbReference type="Proteomes" id="UP000215002">
    <property type="component" value="Chromosome"/>
</dbReference>
<accession>A0A223P3R6</accession>
<dbReference type="AlphaFoldDB" id="A0A223P3R6"/>
<keyword evidence="2" id="KW-1185">Reference proteome</keyword>
<evidence type="ECO:0000313" key="2">
    <source>
        <dbReference type="Proteomes" id="UP000215002"/>
    </source>
</evidence>
<gene>
    <name evidence="1" type="ORF">MuYL_4874</name>
</gene>
<dbReference type="KEGG" id="muc:MuYL_4874"/>